<keyword evidence="1" id="KW-0812">Transmembrane</keyword>
<protein>
    <submittedName>
        <fullName evidence="2">Uncharacterized protein</fullName>
    </submittedName>
</protein>
<feature type="transmembrane region" description="Helical" evidence="1">
    <location>
        <begin position="6"/>
        <end position="29"/>
    </location>
</feature>
<evidence type="ECO:0000313" key="2">
    <source>
        <dbReference type="EMBL" id="KAJ8406375.1"/>
    </source>
</evidence>
<proteinExistence type="predicted"/>
<keyword evidence="3" id="KW-1185">Reference proteome</keyword>
<evidence type="ECO:0000256" key="1">
    <source>
        <dbReference type="SAM" id="Phobius"/>
    </source>
</evidence>
<gene>
    <name evidence="2" type="ORF">AAFF_G00306060</name>
</gene>
<organism evidence="2 3">
    <name type="scientific">Aldrovandia affinis</name>
    <dbReference type="NCBI Taxonomy" id="143900"/>
    <lineage>
        <taxon>Eukaryota</taxon>
        <taxon>Metazoa</taxon>
        <taxon>Chordata</taxon>
        <taxon>Craniata</taxon>
        <taxon>Vertebrata</taxon>
        <taxon>Euteleostomi</taxon>
        <taxon>Actinopterygii</taxon>
        <taxon>Neopterygii</taxon>
        <taxon>Teleostei</taxon>
        <taxon>Notacanthiformes</taxon>
        <taxon>Halosauridae</taxon>
        <taxon>Aldrovandia</taxon>
    </lineage>
</organism>
<dbReference type="AlphaFoldDB" id="A0AAD7SPR6"/>
<sequence length="195" mass="21215">MSILFYPIVTFLLLAVCISYWAVTAVFLASSGEAIYKVMPTQPNCMYANLTCDPEASHSLLPAPWHETLPLGRPLISVASPDRRPECKQCRWVAAEGDGTFPTSVGFAMETPGMPCLSHSVISEETYSCVSLSDRQLRLGSDHLLFVAEHVANGSGASRSFPSGLHLCRLAVTGGDSTCMHFSRTPHCLPYFSNK</sequence>
<accession>A0AAD7SPR6</accession>
<reference evidence="2" key="1">
    <citation type="journal article" date="2023" name="Science">
        <title>Genome structures resolve the early diversification of teleost fishes.</title>
        <authorList>
            <person name="Parey E."/>
            <person name="Louis A."/>
            <person name="Montfort J."/>
            <person name="Bouchez O."/>
            <person name="Roques C."/>
            <person name="Iampietro C."/>
            <person name="Lluch J."/>
            <person name="Castinel A."/>
            <person name="Donnadieu C."/>
            <person name="Desvignes T."/>
            <person name="Floi Bucao C."/>
            <person name="Jouanno E."/>
            <person name="Wen M."/>
            <person name="Mejri S."/>
            <person name="Dirks R."/>
            <person name="Jansen H."/>
            <person name="Henkel C."/>
            <person name="Chen W.J."/>
            <person name="Zahm M."/>
            <person name="Cabau C."/>
            <person name="Klopp C."/>
            <person name="Thompson A.W."/>
            <person name="Robinson-Rechavi M."/>
            <person name="Braasch I."/>
            <person name="Lecointre G."/>
            <person name="Bobe J."/>
            <person name="Postlethwait J.H."/>
            <person name="Berthelot C."/>
            <person name="Roest Crollius H."/>
            <person name="Guiguen Y."/>
        </authorList>
    </citation>
    <scope>NUCLEOTIDE SEQUENCE</scope>
    <source>
        <strain evidence="2">NC1722</strain>
    </source>
</reference>
<evidence type="ECO:0000313" key="3">
    <source>
        <dbReference type="Proteomes" id="UP001221898"/>
    </source>
</evidence>
<comment type="caution">
    <text evidence="2">The sequence shown here is derived from an EMBL/GenBank/DDBJ whole genome shotgun (WGS) entry which is preliminary data.</text>
</comment>
<dbReference type="Proteomes" id="UP001221898">
    <property type="component" value="Unassembled WGS sequence"/>
</dbReference>
<keyword evidence="1" id="KW-1133">Transmembrane helix</keyword>
<dbReference type="EMBL" id="JAINUG010000044">
    <property type="protein sequence ID" value="KAJ8406375.1"/>
    <property type="molecule type" value="Genomic_DNA"/>
</dbReference>
<keyword evidence="1" id="KW-0472">Membrane</keyword>
<name>A0AAD7SPR6_9TELE</name>